<protein>
    <submittedName>
        <fullName evidence="1">Uncharacterized protein</fullName>
    </submittedName>
</protein>
<proteinExistence type="predicted"/>
<dbReference type="EMBL" id="JABSTQ010000007">
    <property type="protein sequence ID" value="KAG0445754.1"/>
    <property type="molecule type" value="Genomic_DNA"/>
</dbReference>
<reference evidence="1 2" key="1">
    <citation type="journal article" date="2020" name="Cell">
        <title>Large-Scale Comparative Analyses of Tick Genomes Elucidate Their Genetic Diversity and Vector Capacities.</title>
        <authorList>
            <consortium name="Tick Genome and Microbiome Consortium (TIGMIC)"/>
            <person name="Jia N."/>
            <person name="Wang J."/>
            <person name="Shi W."/>
            <person name="Du L."/>
            <person name="Sun Y."/>
            <person name="Zhan W."/>
            <person name="Jiang J.F."/>
            <person name="Wang Q."/>
            <person name="Zhang B."/>
            <person name="Ji P."/>
            <person name="Bell-Sakyi L."/>
            <person name="Cui X.M."/>
            <person name="Yuan T.T."/>
            <person name="Jiang B.G."/>
            <person name="Yang W.F."/>
            <person name="Lam T.T."/>
            <person name="Chang Q.C."/>
            <person name="Ding S.J."/>
            <person name="Wang X.J."/>
            <person name="Zhu J.G."/>
            <person name="Ruan X.D."/>
            <person name="Zhao L."/>
            <person name="Wei J.T."/>
            <person name="Ye R.Z."/>
            <person name="Que T.C."/>
            <person name="Du C.H."/>
            <person name="Zhou Y.H."/>
            <person name="Cheng J.X."/>
            <person name="Dai P.F."/>
            <person name="Guo W.B."/>
            <person name="Han X.H."/>
            <person name="Huang E.J."/>
            <person name="Li L.F."/>
            <person name="Wei W."/>
            <person name="Gao Y.C."/>
            <person name="Liu J.Z."/>
            <person name="Shao H.Z."/>
            <person name="Wang X."/>
            <person name="Wang C.C."/>
            <person name="Yang T.C."/>
            <person name="Huo Q.B."/>
            <person name="Li W."/>
            <person name="Chen H.Y."/>
            <person name="Chen S.E."/>
            <person name="Zhou L.G."/>
            <person name="Ni X.B."/>
            <person name="Tian J.H."/>
            <person name="Sheng Y."/>
            <person name="Liu T."/>
            <person name="Pan Y.S."/>
            <person name="Xia L.Y."/>
            <person name="Li J."/>
            <person name="Zhao F."/>
            <person name="Cao W.C."/>
        </authorList>
    </citation>
    <scope>NUCLEOTIDE SEQUENCE [LARGE SCALE GENOMIC DNA]</scope>
    <source>
        <strain evidence="1">Iper-2018</strain>
    </source>
</reference>
<keyword evidence="2" id="KW-1185">Reference proteome</keyword>
<sequence length="68" mass="7392">AYGGRFSNIDVTVDSGFLSAVEPGDVILAPKGFSGIRQGLNDTDAVLVMPPFLSGNRKFREQEVRDTY</sequence>
<feature type="non-terminal residue" evidence="1">
    <location>
        <position position="68"/>
    </location>
</feature>
<name>A0AC60R1K4_IXOPE</name>
<evidence type="ECO:0000313" key="2">
    <source>
        <dbReference type="Proteomes" id="UP000805193"/>
    </source>
</evidence>
<feature type="non-terminal residue" evidence="1">
    <location>
        <position position="1"/>
    </location>
</feature>
<comment type="caution">
    <text evidence="1">The sequence shown here is derived from an EMBL/GenBank/DDBJ whole genome shotgun (WGS) entry which is preliminary data.</text>
</comment>
<evidence type="ECO:0000313" key="1">
    <source>
        <dbReference type="EMBL" id="KAG0445754.1"/>
    </source>
</evidence>
<accession>A0AC60R1K4</accession>
<organism evidence="1 2">
    <name type="scientific">Ixodes persulcatus</name>
    <name type="common">Taiga tick</name>
    <dbReference type="NCBI Taxonomy" id="34615"/>
    <lineage>
        <taxon>Eukaryota</taxon>
        <taxon>Metazoa</taxon>
        <taxon>Ecdysozoa</taxon>
        <taxon>Arthropoda</taxon>
        <taxon>Chelicerata</taxon>
        <taxon>Arachnida</taxon>
        <taxon>Acari</taxon>
        <taxon>Parasitiformes</taxon>
        <taxon>Ixodida</taxon>
        <taxon>Ixodoidea</taxon>
        <taxon>Ixodidae</taxon>
        <taxon>Ixodinae</taxon>
        <taxon>Ixodes</taxon>
    </lineage>
</organism>
<dbReference type="Proteomes" id="UP000805193">
    <property type="component" value="Unassembled WGS sequence"/>
</dbReference>
<gene>
    <name evidence="1" type="ORF">HPB47_018026</name>
</gene>